<dbReference type="GeneID" id="116291340"/>
<keyword evidence="5" id="KW-1185">Reference proteome</keyword>
<dbReference type="PROSITE" id="PS50294">
    <property type="entry name" value="WD_REPEATS_REGION"/>
    <property type="match status" value="1"/>
</dbReference>
<dbReference type="OrthoDB" id="4869960at2759"/>
<feature type="region of interest" description="Disordered" evidence="4">
    <location>
        <begin position="351"/>
        <end position="541"/>
    </location>
</feature>
<dbReference type="InterPro" id="IPR045151">
    <property type="entry name" value="DCAF8"/>
</dbReference>
<feature type="compositionally biased region" description="Low complexity" evidence="4">
    <location>
        <begin position="365"/>
        <end position="391"/>
    </location>
</feature>
<name>A0A6P8HP17_ACTTE</name>
<proteinExistence type="predicted"/>
<dbReference type="Gene3D" id="2.130.10.10">
    <property type="entry name" value="YVTN repeat-like/Quinoprotein amine dehydrogenase"/>
    <property type="match status" value="2"/>
</dbReference>
<feature type="compositionally biased region" description="Basic and acidic residues" evidence="4">
    <location>
        <begin position="517"/>
        <end position="534"/>
    </location>
</feature>
<gene>
    <name evidence="6" type="primary">LOC116291340</name>
</gene>
<dbReference type="InterPro" id="IPR036322">
    <property type="entry name" value="WD40_repeat_dom_sf"/>
</dbReference>
<dbReference type="Proteomes" id="UP000515163">
    <property type="component" value="Unplaced"/>
</dbReference>
<dbReference type="AlphaFoldDB" id="A0A6P8HP17"/>
<evidence type="ECO:0000256" key="1">
    <source>
        <dbReference type="ARBA" id="ARBA00022574"/>
    </source>
</evidence>
<keyword evidence="1 3" id="KW-0853">WD repeat</keyword>
<feature type="compositionally biased region" description="Polar residues" evidence="4">
    <location>
        <begin position="404"/>
        <end position="413"/>
    </location>
</feature>
<sequence>MRDTLYQTLQQRVYGSVTPDLLFKRARDSKYLLQCLQRTGTLTGHDGCVNTIAWSDSGDLLLSGSDDCRLNIYRPYQHKLLKSISTGHRANIFSAAFLPCTANKQIVSCAGDGMIHFTELQRPELYGKCSYNCHSGTAYELVTTPGDPNTFKSCGEDGTVRLFDIRTKSKCSARNCKEDVLIDYGKAITSMGVNPLTPYQLAIGCEDSTVALFDCRSLSTANSSRGMKGMLCKFKPDSLKDRTCRVTSLQYSSDGCELLVSYCADYVYLFNMRGEKEVRLTCEGGGHENGAFSNDDSKRSLPLKRLRLRGDWSDTGPNARPESEAASSESTLMQRMSDLFVRWIEESFRGNQRNRARTGSHTRSESSSSSSSMPSLPSLPSRVRSSSDSSRATNISETLPFDEGTSNQDSVDMNVDESSNDVFETASSGTSNMMDAEDQKKDDDDDDGTDEKMDLVLNIDHTVAGPSGVKIEVTSPNTTENKDTKEDDPDSDREDMEAQSNDDSNNASGTPGANLEKTTEGKERDCKQGVEETHGNVSEGVTEVRDEISEGVAEARGNVSEGVAVTRGNVSEGVAETRGNVSEGVAEIRGNVSEGVAVTRGNVSEGVAVTHGEVSPGVVTTEPNQESLEHHLAAIRIQRLFRNYKLIKNFEQTNEPRDGEMGEQKEVWIPKMTRVFRGHRNARTMIKEARFWGDRFIMSGSDCGRIFIWDKDTTEIVMTLQGDRHVVNCVQPHPFDPILASSGIDYDIKLWAPTADTPLQIDGLDEIIKRNEQMLEESRDTITVPASFMLRMLASLNHARFARNQEDSDTDSTDEA</sequence>
<keyword evidence="2" id="KW-0677">Repeat</keyword>
<evidence type="ECO:0000256" key="2">
    <source>
        <dbReference type="ARBA" id="ARBA00022737"/>
    </source>
</evidence>
<feature type="region of interest" description="Disordered" evidence="4">
    <location>
        <begin position="308"/>
        <end position="331"/>
    </location>
</feature>
<dbReference type="PANTHER" id="PTHR15574">
    <property type="entry name" value="WD REPEAT DOMAIN-CONTAINING FAMILY"/>
    <property type="match status" value="1"/>
</dbReference>
<feature type="repeat" description="WD" evidence="3">
    <location>
        <begin position="42"/>
        <end position="73"/>
    </location>
</feature>
<dbReference type="PROSITE" id="PS50082">
    <property type="entry name" value="WD_REPEATS_2"/>
    <property type="match status" value="2"/>
</dbReference>
<dbReference type="Gene3D" id="1.20.120.20">
    <property type="entry name" value="Apolipoprotein"/>
    <property type="match status" value="1"/>
</dbReference>
<dbReference type="GO" id="GO:0005737">
    <property type="term" value="C:cytoplasm"/>
    <property type="evidence" value="ECO:0007669"/>
    <property type="project" value="TreeGrafter"/>
</dbReference>
<dbReference type="InterPro" id="IPR015943">
    <property type="entry name" value="WD40/YVTN_repeat-like_dom_sf"/>
</dbReference>
<dbReference type="InParanoid" id="A0A6P8HP17"/>
<evidence type="ECO:0000313" key="5">
    <source>
        <dbReference type="Proteomes" id="UP000515163"/>
    </source>
</evidence>
<feature type="repeat" description="WD" evidence="3">
    <location>
        <begin position="720"/>
        <end position="751"/>
    </location>
</feature>
<feature type="compositionally biased region" description="Polar residues" evidence="4">
    <location>
        <begin position="498"/>
        <end position="511"/>
    </location>
</feature>
<dbReference type="PROSITE" id="PS50096">
    <property type="entry name" value="IQ"/>
    <property type="match status" value="1"/>
</dbReference>
<dbReference type="GO" id="GO:0045944">
    <property type="term" value="P:positive regulation of transcription by RNA polymerase II"/>
    <property type="evidence" value="ECO:0007669"/>
    <property type="project" value="TreeGrafter"/>
</dbReference>
<organism evidence="5 6">
    <name type="scientific">Actinia tenebrosa</name>
    <name type="common">Australian red waratah sea anemone</name>
    <dbReference type="NCBI Taxonomy" id="6105"/>
    <lineage>
        <taxon>Eukaryota</taxon>
        <taxon>Metazoa</taxon>
        <taxon>Cnidaria</taxon>
        <taxon>Anthozoa</taxon>
        <taxon>Hexacorallia</taxon>
        <taxon>Actiniaria</taxon>
        <taxon>Actiniidae</taxon>
        <taxon>Actinia</taxon>
    </lineage>
</organism>
<dbReference type="KEGG" id="aten:116291340"/>
<dbReference type="FunCoup" id="A0A6P8HP17">
    <property type="interactions" value="863"/>
</dbReference>
<dbReference type="SUPFAM" id="SSF50978">
    <property type="entry name" value="WD40 repeat-like"/>
    <property type="match status" value="1"/>
</dbReference>
<feature type="compositionally biased region" description="Acidic residues" evidence="4">
    <location>
        <begin position="486"/>
        <end position="497"/>
    </location>
</feature>
<feature type="compositionally biased region" description="Polar residues" evidence="4">
    <location>
        <begin position="420"/>
        <end position="432"/>
    </location>
</feature>
<evidence type="ECO:0000256" key="3">
    <source>
        <dbReference type="PROSITE-ProRule" id="PRU00221"/>
    </source>
</evidence>
<dbReference type="GO" id="GO:0080008">
    <property type="term" value="C:Cul4-RING E3 ubiquitin ligase complex"/>
    <property type="evidence" value="ECO:0007669"/>
    <property type="project" value="TreeGrafter"/>
</dbReference>
<evidence type="ECO:0000256" key="4">
    <source>
        <dbReference type="SAM" id="MobiDB-lite"/>
    </source>
</evidence>
<reference evidence="6" key="1">
    <citation type="submission" date="2025-08" db="UniProtKB">
        <authorList>
            <consortium name="RefSeq"/>
        </authorList>
    </citation>
    <scope>IDENTIFICATION</scope>
    <source>
        <tissue evidence="6">Tentacle</tissue>
    </source>
</reference>
<protein>
    <submittedName>
        <fullName evidence="6">DDB1- and CUL4-associated factor 6-like</fullName>
    </submittedName>
</protein>
<dbReference type="PANTHER" id="PTHR15574:SF39">
    <property type="entry name" value="DDB1- AND CUL4-ASSOCIATED FACTOR 6"/>
    <property type="match status" value="1"/>
</dbReference>
<dbReference type="SMART" id="SM00320">
    <property type="entry name" value="WD40"/>
    <property type="match status" value="7"/>
</dbReference>
<dbReference type="Pfam" id="PF00400">
    <property type="entry name" value="WD40"/>
    <property type="match status" value="2"/>
</dbReference>
<evidence type="ECO:0000313" key="6">
    <source>
        <dbReference type="RefSeq" id="XP_031554372.1"/>
    </source>
</evidence>
<dbReference type="InterPro" id="IPR001680">
    <property type="entry name" value="WD40_rpt"/>
</dbReference>
<accession>A0A6P8HP17</accession>
<dbReference type="RefSeq" id="XP_031554372.1">
    <property type="nucleotide sequence ID" value="XM_031698512.1"/>
</dbReference>